<accession>B3QU78</accession>
<proteinExistence type="predicted"/>
<name>B3QU78_CHLT3</name>
<dbReference type="Proteomes" id="UP000001208">
    <property type="component" value="Chromosome"/>
</dbReference>
<sequence length="457" mass="52221">MRIPEKYLRHIWQNLYFAKSSLHTVDGHLLKVLSPGTPNFNEGPDFQDAKICINGNAQTGSVELHFQTTDWLKHRHSKAEKYQNVILHVVFQHDAEIDVNLPVFELRHFLSSPLHEILKQCIADENRAGKKHLLACFPLVSQVSDGTKLDWIKSLAFKRLHQKATLIKENRNGKSYDEMIYQGVARALGYSENVLPMGALAQKISFGDIQAYSSESMVARKMKIEAIFFSLSGLLKELQPCDEDSKAYIKQSKFLFQTTSFSQIEPLRSLEWVFFRLRPNNFPTLRIAGLAEILSKNLQKGFLQKANQVLKLSLPLKQKIILLEALFDADADFFWRSHYRFCKASSHKIEKLVGKNRSSEIVINTLLPALLSFYQETFDAIGVAKVQELYEKYPKKLSSEVAKKVLYELLGEDYTVNSACFEQGLLELKKNYCEKQTCLDCKIGQVALGRAAESEKF</sequence>
<reference evidence="1 2" key="1">
    <citation type="submission" date="2008-06" db="EMBL/GenBank/DDBJ databases">
        <title>Complete sequence of Chloroherpeton thalassium ATCC 35110.</title>
        <authorList>
            <consortium name="US DOE Joint Genome Institute"/>
            <person name="Lucas S."/>
            <person name="Copeland A."/>
            <person name="Lapidus A."/>
            <person name="Glavina del Rio T."/>
            <person name="Dalin E."/>
            <person name="Tice H."/>
            <person name="Bruce D."/>
            <person name="Goodwin L."/>
            <person name="Pitluck S."/>
            <person name="Schmutz J."/>
            <person name="Larimer F."/>
            <person name="Land M."/>
            <person name="Hauser L."/>
            <person name="Kyrpides N."/>
            <person name="Mikhailova N."/>
            <person name="Liu Z."/>
            <person name="Li T."/>
            <person name="Zhao F."/>
            <person name="Overmann J."/>
            <person name="Bryant D.A."/>
            <person name="Richardson P."/>
        </authorList>
    </citation>
    <scope>NUCLEOTIDE SEQUENCE [LARGE SCALE GENOMIC DNA]</scope>
    <source>
        <strain evidence="2">ATCC 35110 / GB-78</strain>
    </source>
</reference>
<dbReference type="OrthoDB" id="1005072at2"/>
<dbReference type="AlphaFoldDB" id="B3QU78"/>
<gene>
    <name evidence="1" type="ordered locus">Ctha_0405</name>
</gene>
<evidence type="ECO:0000313" key="2">
    <source>
        <dbReference type="Proteomes" id="UP000001208"/>
    </source>
</evidence>
<dbReference type="EMBL" id="CP001100">
    <property type="protein sequence ID" value="ACF12876.1"/>
    <property type="molecule type" value="Genomic_DNA"/>
</dbReference>
<evidence type="ECO:0000313" key="1">
    <source>
        <dbReference type="EMBL" id="ACF12876.1"/>
    </source>
</evidence>
<dbReference type="STRING" id="517418.Ctha_0405"/>
<organism evidence="1 2">
    <name type="scientific">Chloroherpeton thalassium (strain ATCC 35110 / GB-78)</name>
    <dbReference type="NCBI Taxonomy" id="517418"/>
    <lineage>
        <taxon>Bacteria</taxon>
        <taxon>Pseudomonadati</taxon>
        <taxon>Chlorobiota</taxon>
        <taxon>Chlorobiia</taxon>
        <taxon>Chlorobiales</taxon>
        <taxon>Chloroherpetonaceae</taxon>
        <taxon>Chloroherpeton</taxon>
    </lineage>
</organism>
<dbReference type="KEGG" id="cts:Ctha_0405"/>
<dbReference type="Pfam" id="PF11013">
    <property type="entry name" value="DUF2851"/>
    <property type="match status" value="1"/>
</dbReference>
<dbReference type="InterPro" id="IPR021272">
    <property type="entry name" value="DUF2851"/>
</dbReference>
<dbReference type="RefSeq" id="WP_012498960.1">
    <property type="nucleotide sequence ID" value="NC_011026.1"/>
</dbReference>
<evidence type="ECO:0008006" key="3">
    <source>
        <dbReference type="Google" id="ProtNLM"/>
    </source>
</evidence>
<protein>
    <recommendedName>
        <fullName evidence="3">DUF2851 domain-containing protein</fullName>
    </recommendedName>
</protein>
<dbReference type="eggNOG" id="ENOG502Z7XW">
    <property type="taxonomic scope" value="Bacteria"/>
</dbReference>
<keyword evidence="2" id="KW-1185">Reference proteome</keyword>
<dbReference type="HOGENOM" id="CLU_044582_0_0_10"/>